<dbReference type="EMBL" id="OZ034816">
    <property type="protein sequence ID" value="CAL1374077.1"/>
    <property type="molecule type" value="Genomic_DNA"/>
</dbReference>
<reference evidence="8 9" key="1">
    <citation type="submission" date="2024-04" db="EMBL/GenBank/DDBJ databases">
        <authorList>
            <person name="Fracassetti M."/>
        </authorList>
    </citation>
    <scope>NUCLEOTIDE SEQUENCE [LARGE SCALE GENOMIC DNA]</scope>
</reference>
<dbReference type="GO" id="GO:0005634">
    <property type="term" value="C:nucleus"/>
    <property type="evidence" value="ECO:0007669"/>
    <property type="project" value="UniProtKB-SubCell"/>
</dbReference>
<evidence type="ECO:0000256" key="4">
    <source>
        <dbReference type="ARBA" id="ARBA00022833"/>
    </source>
</evidence>
<evidence type="ECO:0000256" key="6">
    <source>
        <dbReference type="PROSITE-ProRule" id="PRU00042"/>
    </source>
</evidence>
<evidence type="ECO:0000256" key="3">
    <source>
        <dbReference type="ARBA" id="ARBA00022771"/>
    </source>
</evidence>
<dbReference type="GO" id="GO:0009788">
    <property type="term" value="P:negative regulation of abscisic acid-activated signaling pathway"/>
    <property type="evidence" value="ECO:0007669"/>
    <property type="project" value="InterPro"/>
</dbReference>
<keyword evidence="3 6" id="KW-0863">Zinc-finger</keyword>
<dbReference type="InterPro" id="IPR044246">
    <property type="entry name" value="ZFP3-like"/>
</dbReference>
<evidence type="ECO:0000256" key="2">
    <source>
        <dbReference type="ARBA" id="ARBA00022723"/>
    </source>
</evidence>
<proteinExistence type="predicted"/>
<protein>
    <recommendedName>
        <fullName evidence="7">C2H2-type domain-containing protein</fullName>
    </recommendedName>
</protein>
<evidence type="ECO:0000259" key="7">
    <source>
        <dbReference type="PROSITE" id="PS50157"/>
    </source>
</evidence>
<name>A0AAV2DLB2_9ROSI</name>
<dbReference type="AlphaFoldDB" id="A0AAV2DLB2"/>
<accession>A0AAV2DLB2</accession>
<keyword evidence="4" id="KW-0862">Zinc</keyword>
<dbReference type="GO" id="GO:0008270">
    <property type="term" value="F:zinc ion binding"/>
    <property type="evidence" value="ECO:0007669"/>
    <property type="project" value="UniProtKB-KW"/>
</dbReference>
<dbReference type="PANTHER" id="PTHR47287:SF15">
    <property type="entry name" value="ZINC FINGER PROTEIN 3-LIKE"/>
    <property type="match status" value="1"/>
</dbReference>
<keyword evidence="2" id="KW-0479">Metal-binding</keyword>
<dbReference type="PROSITE" id="PS00028">
    <property type="entry name" value="ZINC_FINGER_C2H2_1"/>
    <property type="match status" value="1"/>
</dbReference>
<sequence length="181" mass="20439">MMHHGQEDEEAHRRQQLRPAMLELSLLPGCRLDELNKAGPEETMKTRQPKKCRFCDREFSSFQALGGHQNAHKRERALLKMKGTKPADYYGDVGSMIPFGLFCGGPPVGEPFFRSSQAQYHHPQYGPSFLGLNERSSVIHKRPVVGVAGHTGLFSRWWWPGSFGGPVMENLGGENDDYRKV</sequence>
<comment type="subcellular location">
    <subcellularLocation>
        <location evidence="1">Nucleus</location>
    </subcellularLocation>
</comment>
<dbReference type="Pfam" id="PF13912">
    <property type="entry name" value="zf-C2H2_6"/>
    <property type="match status" value="1"/>
</dbReference>
<evidence type="ECO:0000256" key="5">
    <source>
        <dbReference type="ARBA" id="ARBA00023242"/>
    </source>
</evidence>
<dbReference type="PROSITE" id="PS50157">
    <property type="entry name" value="ZINC_FINGER_C2H2_2"/>
    <property type="match status" value="1"/>
</dbReference>
<evidence type="ECO:0000256" key="1">
    <source>
        <dbReference type="ARBA" id="ARBA00004123"/>
    </source>
</evidence>
<evidence type="ECO:0000313" key="8">
    <source>
        <dbReference type="EMBL" id="CAL1374077.1"/>
    </source>
</evidence>
<dbReference type="InterPro" id="IPR036236">
    <property type="entry name" value="Znf_C2H2_sf"/>
</dbReference>
<keyword evidence="9" id="KW-1185">Reference proteome</keyword>
<feature type="domain" description="C2H2-type" evidence="7">
    <location>
        <begin position="50"/>
        <end position="77"/>
    </location>
</feature>
<gene>
    <name evidence="8" type="ORF">LTRI10_LOCUS15966</name>
</gene>
<evidence type="ECO:0000313" key="9">
    <source>
        <dbReference type="Proteomes" id="UP001497516"/>
    </source>
</evidence>
<organism evidence="8 9">
    <name type="scientific">Linum trigynum</name>
    <dbReference type="NCBI Taxonomy" id="586398"/>
    <lineage>
        <taxon>Eukaryota</taxon>
        <taxon>Viridiplantae</taxon>
        <taxon>Streptophyta</taxon>
        <taxon>Embryophyta</taxon>
        <taxon>Tracheophyta</taxon>
        <taxon>Spermatophyta</taxon>
        <taxon>Magnoliopsida</taxon>
        <taxon>eudicotyledons</taxon>
        <taxon>Gunneridae</taxon>
        <taxon>Pentapetalae</taxon>
        <taxon>rosids</taxon>
        <taxon>fabids</taxon>
        <taxon>Malpighiales</taxon>
        <taxon>Linaceae</taxon>
        <taxon>Linum</taxon>
    </lineage>
</organism>
<dbReference type="InterPro" id="IPR013087">
    <property type="entry name" value="Znf_C2H2_type"/>
</dbReference>
<dbReference type="PANTHER" id="PTHR47287">
    <property type="entry name" value="C2H2 AND C2HC ZINC FINGERS SUPERFAMILY PROTEIN"/>
    <property type="match status" value="1"/>
</dbReference>
<keyword evidence="5" id="KW-0539">Nucleus</keyword>
<dbReference type="SUPFAM" id="SSF57667">
    <property type="entry name" value="beta-beta-alpha zinc fingers"/>
    <property type="match status" value="1"/>
</dbReference>
<dbReference type="Proteomes" id="UP001497516">
    <property type="component" value="Chromosome 3"/>
</dbReference>